<name>A0A2U3P9A3_9MYCO</name>
<evidence type="ECO:0000313" key="7">
    <source>
        <dbReference type="Proteomes" id="UP000240424"/>
    </source>
</evidence>
<dbReference type="STRING" id="1841861.GCA_900157365_00836"/>
<keyword evidence="1" id="KW-0805">Transcription regulation</keyword>
<dbReference type="InterPro" id="IPR009057">
    <property type="entry name" value="Homeodomain-like_sf"/>
</dbReference>
<dbReference type="PANTHER" id="PTHR47506">
    <property type="entry name" value="TRANSCRIPTIONAL REGULATORY PROTEIN"/>
    <property type="match status" value="1"/>
</dbReference>
<accession>A0A2U3P9A3</accession>
<dbReference type="PANTHER" id="PTHR47506:SF6">
    <property type="entry name" value="HTH-TYPE TRANSCRIPTIONAL REPRESSOR NEMR"/>
    <property type="match status" value="1"/>
</dbReference>
<protein>
    <submittedName>
        <fullName evidence="6">TetR family transcriptional regulator</fullName>
    </submittedName>
</protein>
<dbReference type="Pfam" id="PF16925">
    <property type="entry name" value="TetR_C_13"/>
    <property type="match status" value="1"/>
</dbReference>
<dbReference type="PROSITE" id="PS50977">
    <property type="entry name" value="HTH_TETR_2"/>
    <property type="match status" value="1"/>
</dbReference>
<evidence type="ECO:0000256" key="4">
    <source>
        <dbReference type="PROSITE-ProRule" id="PRU00335"/>
    </source>
</evidence>
<organism evidence="6 7">
    <name type="scientific">Mycobacterium numidiamassiliense</name>
    <dbReference type="NCBI Taxonomy" id="1841861"/>
    <lineage>
        <taxon>Bacteria</taxon>
        <taxon>Bacillati</taxon>
        <taxon>Actinomycetota</taxon>
        <taxon>Actinomycetes</taxon>
        <taxon>Mycobacteriales</taxon>
        <taxon>Mycobacteriaceae</taxon>
        <taxon>Mycobacterium</taxon>
    </lineage>
</organism>
<dbReference type="InterPro" id="IPR036271">
    <property type="entry name" value="Tet_transcr_reg_TetR-rel_C_sf"/>
</dbReference>
<dbReference type="SUPFAM" id="SSF46689">
    <property type="entry name" value="Homeodomain-like"/>
    <property type="match status" value="1"/>
</dbReference>
<dbReference type="Proteomes" id="UP000240424">
    <property type="component" value="Unassembled WGS sequence"/>
</dbReference>
<gene>
    <name evidence="6" type="ORF">MNAB215_2518</name>
</gene>
<keyword evidence="7" id="KW-1185">Reference proteome</keyword>
<proteinExistence type="predicted"/>
<dbReference type="InterPro" id="IPR011075">
    <property type="entry name" value="TetR_C"/>
</dbReference>
<feature type="non-terminal residue" evidence="6">
    <location>
        <position position="1"/>
    </location>
</feature>
<dbReference type="Pfam" id="PF00440">
    <property type="entry name" value="TetR_N"/>
    <property type="match status" value="1"/>
</dbReference>
<keyword evidence="2 4" id="KW-0238">DNA-binding</keyword>
<keyword evidence="3" id="KW-0804">Transcription</keyword>
<dbReference type="SUPFAM" id="SSF48498">
    <property type="entry name" value="Tetracyclin repressor-like, C-terminal domain"/>
    <property type="match status" value="1"/>
</dbReference>
<dbReference type="Gene3D" id="1.10.357.10">
    <property type="entry name" value="Tetracycline Repressor, domain 2"/>
    <property type="match status" value="1"/>
</dbReference>
<dbReference type="EMBL" id="FUEZ01000004">
    <property type="protein sequence ID" value="SPM40321.1"/>
    <property type="molecule type" value="Genomic_DNA"/>
</dbReference>
<dbReference type="AlphaFoldDB" id="A0A2U3P9A3"/>
<reference evidence="6 7" key="1">
    <citation type="submission" date="2017-01" db="EMBL/GenBank/DDBJ databases">
        <authorList>
            <consortium name="Urmite Genomes"/>
        </authorList>
    </citation>
    <scope>NUCLEOTIDE SEQUENCE [LARGE SCALE GENOMIC DNA]</scope>
    <source>
        <strain evidence="6 7">AB215</strain>
    </source>
</reference>
<dbReference type="GO" id="GO:0003677">
    <property type="term" value="F:DNA binding"/>
    <property type="evidence" value="ECO:0007669"/>
    <property type="project" value="UniProtKB-UniRule"/>
</dbReference>
<evidence type="ECO:0000259" key="5">
    <source>
        <dbReference type="PROSITE" id="PS50977"/>
    </source>
</evidence>
<feature type="domain" description="HTH tetR-type" evidence="5">
    <location>
        <begin position="14"/>
        <end position="74"/>
    </location>
</feature>
<evidence type="ECO:0000313" key="6">
    <source>
        <dbReference type="EMBL" id="SPM40321.1"/>
    </source>
</evidence>
<evidence type="ECO:0000256" key="1">
    <source>
        <dbReference type="ARBA" id="ARBA00023015"/>
    </source>
</evidence>
<evidence type="ECO:0000256" key="2">
    <source>
        <dbReference type="ARBA" id="ARBA00023125"/>
    </source>
</evidence>
<evidence type="ECO:0000256" key="3">
    <source>
        <dbReference type="ARBA" id="ARBA00023163"/>
    </source>
</evidence>
<dbReference type="Gene3D" id="1.10.10.60">
    <property type="entry name" value="Homeodomain-like"/>
    <property type="match status" value="1"/>
</dbReference>
<sequence>VNDDSTSRFTRKGLATRAHIVAVAARVMFERGVANTSIEKVRNAAGVGGSQISHYFRDKRELTRQVIASRRGDVIAFHTQPQLGALDTLDALQAWADACVADIDTVYRLGGCVYGSLAGELSDADDEVRDDLADGYDQWLELFQSGLAAMRRRGELRPEADPRHLAVSLVVAHQGGAMVTHATGDAEPLRVAVNAAVDYVRSFAATNSAAKPRRGGSAPRRRRPQA</sequence>
<dbReference type="InterPro" id="IPR001647">
    <property type="entry name" value="HTH_TetR"/>
</dbReference>
<feature type="DNA-binding region" description="H-T-H motif" evidence="4">
    <location>
        <begin position="37"/>
        <end position="56"/>
    </location>
</feature>